<accession>A0A4Y2W9H9</accession>
<organism evidence="3 4">
    <name type="scientific">Araneus ventricosus</name>
    <name type="common">Orbweaver spider</name>
    <name type="synonym">Epeira ventricosa</name>
    <dbReference type="NCBI Taxonomy" id="182803"/>
    <lineage>
        <taxon>Eukaryota</taxon>
        <taxon>Metazoa</taxon>
        <taxon>Ecdysozoa</taxon>
        <taxon>Arthropoda</taxon>
        <taxon>Chelicerata</taxon>
        <taxon>Arachnida</taxon>
        <taxon>Araneae</taxon>
        <taxon>Araneomorphae</taxon>
        <taxon>Entelegynae</taxon>
        <taxon>Araneoidea</taxon>
        <taxon>Araneidae</taxon>
        <taxon>Araneus</taxon>
    </lineage>
</organism>
<dbReference type="EMBL" id="BGPR01056718">
    <property type="protein sequence ID" value="GBO33188.1"/>
    <property type="molecule type" value="Genomic_DNA"/>
</dbReference>
<dbReference type="InterPro" id="IPR050863">
    <property type="entry name" value="CenT-Element_Derived"/>
</dbReference>
<gene>
    <name evidence="3" type="primary">Tigd4_313</name>
    <name evidence="2" type="synonym">Tigd4_344</name>
    <name evidence="2" type="ORF">AVEN_125843_1</name>
    <name evidence="3" type="ORF">AVEN_15045_1</name>
</gene>
<evidence type="ECO:0000313" key="3">
    <source>
        <dbReference type="EMBL" id="GBO33188.1"/>
    </source>
</evidence>
<protein>
    <submittedName>
        <fullName evidence="3">Tigger transposable element-derived protein 4</fullName>
    </submittedName>
</protein>
<reference evidence="3 4" key="1">
    <citation type="journal article" date="2019" name="Sci. Rep.">
        <title>Orb-weaving spider Araneus ventricosus genome elucidates the spidroin gene catalogue.</title>
        <authorList>
            <person name="Kono N."/>
            <person name="Nakamura H."/>
            <person name="Ohtoshi R."/>
            <person name="Moran D.A.P."/>
            <person name="Shinohara A."/>
            <person name="Yoshida Y."/>
            <person name="Fujiwara M."/>
            <person name="Mori M."/>
            <person name="Tomita M."/>
            <person name="Arakawa K."/>
        </authorList>
    </citation>
    <scope>NUCLEOTIDE SEQUENCE [LARGE SCALE GENOMIC DNA]</scope>
</reference>
<dbReference type="Proteomes" id="UP000499080">
    <property type="component" value="Unassembled WGS sequence"/>
</dbReference>
<dbReference type="InterPro" id="IPR004875">
    <property type="entry name" value="DDE_SF_endonuclease_dom"/>
</dbReference>
<comment type="caution">
    <text evidence="3">The sequence shown here is derived from an EMBL/GenBank/DDBJ whole genome shotgun (WGS) entry which is preliminary data.</text>
</comment>
<sequence length="331" mass="38256">MDIHGQSRPRKWCVSTQHHSNFQPIHLGAKCPPVGVVRKFEEGVQAQVSSSSSDRDSKLWVRSQNIPCVASKRDANIAKLNWTGLPQVDESKKGGKWKLGHKDFKSRNGWLENFKNRHNIVFRKLCGESQSVSDELCSEWIKNLPALLQEYSLDNIFSADETGLFFKALPDKTAVFQGKTCHGGKQSKERVTLLLATNMSGTEKLTPLMIGKSRNPSVGSESDEEQELHTEMRQCEEWEKVSKILNLSETTTFEKFMEFDSEVQVCGLMMRSLLKQFLLRRVMRKRWMFQQNPTLLRLRLKMLFTYSDASWNVQKTWKKRTSQLFFGLKTW</sequence>
<dbReference type="GO" id="GO:0003677">
    <property type="term" value="F:DNA binding"/>
    <property type="evidence" value="ECO:0007669"/>
    <property type="project" value="TreeGrafter"/>
</dbReference>
<dbReference type="PANTHER" id="PTHR19303:SF73">
    <property type="entry name" value="PROTEIN PDC2"/>
    <property type="match status" value="1"/>
</dbReference>
<evidence type="ECO:0000313" key="2">
    <source>
        <dbReference type="EMBL" id="GBN71464.1"/>
    </source>
</evidence>
<name>A0A4Y2W9H9_ARAVE</name>
<dbReference type="AlphaFoldDB" id="A0A4Y2W9H9"/>
<keyword evidence="4" id="KW-1185">Reference proteome</keyword>
<feature type="domain" description="DDE-1" evidence="1">
    <location>
        <begin position="188"/>
        <end position="227"/>
    </location>
</feature>
<dbReference type="PANTHER" id="PTHR19303">
    <property type="entry name" value="TRANSPOSON"/>
    <property type="match status" value="1"/>
</dbReference>
<dbReference type="OrthoDB" id="6511796at2759"/>
<dbReference type="EMBL" id="BGPR01016007">
    <property type="protein sequence ID" value="GBN71464.1"/>
    <property type="molecule type" value="Genomic_DNA"/>
</dbReference>
<evidence type="ECO:0000259" key="1">
    <source>
        <dbReference type="Pfam" id="PF03184"/>
    </source>
</evidence>
<dbReference type="Pfam" id="PF03184">
    <property type="entry name" value="DDE_1"/>
    <property type="match status" value="1"/>
</dbReference>
<evidence type="ECO:0000313" key="4">
    <source>
        <dbReference type="Proteomes" id="UP000499080"/>
    </source>
</evidence>
<proteinExistence type="predicted"/>
<dbReference type="GO" id="GO:0005634">
    <property type="term" value="C:nucleus"/>
    <property type="evidence" value="ECO:0007669"/>
    <property type="project" value="TreeGrafter"/>
</dbReference>